<feature type="region of interest" description="Disordered" evidence="1">
    <location>
        <begin position="136"/>
        <end position="181"/>
    </location>
</feature>
<organism evidence="2 3">
    <name type="scientific">Cylindrotheca closterium</name>
    <dbReference type="NCBI Taxonomy" id="2856"/>
    <lineage>
        <taxon>Eukaryota</taxon>
        <taxon>Sar</taxon>
        <taxon>Stramenopiles</taxon>
        <taxon>Ochrophyta</taxon>
        <taxon>Bacillariophyta</taxon>
        <taxon>Bacillariophyceae</taxon>
        <taxon>Bacillariophycidae</taxon>
        <taxon>Bacillariales</taxon>
        <taxon>Bacillariaceae</taxon>
        <taxon>Cylindrotheca</taxon>
    </lineage>
</organism>
<accession>A0AAD2CKY0</accession>
<evidence type="ECO:0000256" key="1">
    <source>
        <dbReference type="SAM" id="MobiDB-lite"/>
    </source>
</evidence>
<keyword evidence="3" id="KW-1185">Reference proteome</keyword>
<gene>
    <name evidence="2" type="ORF">CYCCA115_LOCUS4777</name>
</gene>
<reference evidence="2" key="1">
    <citation type="submission" date="2023-08" db="EMBL/GenBank/DDBJ databases">
        <authorList>
            <person name="Audoor S."/>
            <person name="Bilcke G."/>
        </authorList>
    </citation>
    <scope>NUCLEOTIDE SEQUENCE</scope>
</reference>
<dbReference type="AlphaFoldDB" id="A0AAD2CKY0"/>
<feature type="compositionally biased region" description="Low complexity" evidence="1">
    <location>
        <begin position="151"/>
        <end position="181"/>
    </location>
</feature>
<dbReference type="Proteomes" id="UP001295423">
    <property type="component" value="Unassembled WGS sequence"/>
</dbReference>
<protein>
    <submittedName>
        <fullName evidence="2">Uncharacterized protein</fullName>
    </submittedName>
</protein>
<name>A0AAD2CKY0_9STRA</name>
<evidence type="ECO:0000313" key="3">
    <source>
        <dbReference type="Proteomes" id="UP001295423"/>
    </source>
</evidence>
<evidence type="ECO:0000313" key="2">
    <source>
        <dbReference type="EMBL" id="CAJ1935489.1"/>
    </source>
</evidence>
<comment type="caution">
    <text evidence="2">The sequence shown here is derived from an EMBL/GenBank/DDBJ whole genome shotgun (WGS) entry which is preliminary data.</text>
</comment>
<dbReference type="EMBL" id="CAKOGP040000480">
    <property type="protein sequence ID" value="CAJ1935489.1"/>
    <property type="molecule type" value="Genomic_DNA"/>
</dbReference>
<sequence>MEFQKGTPIRFVAGKYAGLTGWRDASKTWGTDGDNETSAPVIVDQTRGKGLKSSVVSKGSFREILASTTAGNYADLVIENCPDIEKDLVAVTRKLAKCNAGEHIDDINGLLVVTMADAVDWQSKLTGAKAATRNFAPRNKANMKKRKVSKGAESAADSSASDSVHSMSTGGSGMTTSPCKI</sequence>
<proteinExistence type="predicted"/>